<dbReference type="NCBIfam" id="TIGR02622">
    <property type="entry name" value="CDP_4_6_dhtase"/>
    <property type="match status" value="1"/>
</dbReference>
<evidence type="ECO:0000313" key="2">
    <source>
        <dbReference type="EMBL" id="PKB14539.1"/>
    </source>
</evidence>
<dbReference type="InterPro" id="IPR036291">
    <property type="entry name" value="NAD(P)-bd_dom_sf"/>
</dbReference>
<dbReference type="InterPro" id="IPR016040">
    <property type="entry name" value="NAD(P)-bd_dom"/>
</dbReference>
<dbReference type="Pfam" id="PF16363">
    <property type="entry name" value="GDP_Man_Dehyd"/>
    <property type="match status" value="1"/>
</dbReference>
<evidence type="ECO:0000313" key="3">
    <source>
        <dbReference type="Proteomes" id="UP000232587"/>
    </source>
</evidence>
<keyword evidence="3" id="KW-1185">Reference proteome</keyword>
<dbReference type="Proteomes" id="UP000232587">
    <property type="component" value="Unassembled WGS sequence"/>
</dbReference>
<sequence length="360" mass="39876">MAERRAVEGLVNPAFWRNRRVLVTGHTGFKGSWLALWLDQLGAKVTGLALAAERPSLFEQARIAELVDHHEGDIRDPEVVDAVFAAARPEIVFHLAAQPLVRLSYEQPAETFATNVQGTVHVLDACRRAEGLRAVVCVTSDKCYENREWVWPYRETDPMGGHDPYSASKGAAELVIASYRRSFFRDGPLVASVRAGNVIGGGDWAKDRLIPDMIRALVSEQSVAIRSPDSVRPWQHVLEALGGYLMIAERLHGGERPVADGWNFGPADDDTQPVSWIADRMVETWGSGNWHTVDGPRPHEATLLRLDCSKARRELGWRPAWRLDTALDRIVSWHKAVAGGEDARAVSLAQLADYQARVAA</sequence>
<feature type="domain" description="NAD(P)-binding" evidence="1">
    <location>
        <begin position="22"/>
        <end position="327"/>
    </location>
</feature>
<protein>
    <submittedName>
        <fullName evidence="2">CDP-glucose 4,6-dehydratase</fullName>
    </submittedName>
</protein>
<gene>
    <name evidence="2" type="ORF">B0I00_2129</name>
</gene>
<name>A0A2N0H6J8_9SPHN</name>
<dbReference type="Gene3D" id="3.40.50.720">
    <property type="entry name" value="NAD(P)-binding Rossmann-like Domain"/>
    <property type="match status" value="1"/>
</dbReference>
<dbReference type="InterPro" id="IPR020904">
    <property type="entry name" value="Sc_DH/Rdtase_CS"/>
</dbReference>
<dbReference type="AlphaFoldDB" id="A0A2N0H6J8"/>
<dbReference type="SUPFAM" id="SSF51735">
    <property type="entry name" value="NAD(P)-binding Rossmann-fold domains"/>
    <property type="match status" value="1"/>
</dbReference>
<proteinExistence type="predicted"/>
<dbReference type="Gene3D" id="3.90.25.10">
    <property type="entry name" value="UDP-galactose 4-epimerase, domain 1"/>
    <property type="match status" value="1"/>
</dbReference>
<dbReference type="PANTHER" id="PTHR43000">
    <property type="entry name" value="DTDP-D-GLUCOSE 4,6-DEHYDRATASE-RELATED"/>
    <property type="match status" value="1"/>
</dbReference>
<evidence type="ECO:0000259" key="1">
    <source>
        <dbReference type="Pfam" id="PF16363"/>
    </source>
</evidence>
<organism evidence="2 3">
    <name type="scientific">Novosphingobium kunmingense</name>
    <dbReference type="NCBI Taxonomy" id="1211806"/>
    <lineage>
        <taxon>Bacteria</taxon>
        <taxon>Pseudomonadati</taxon>
        <taxon>Pseudomonadota</taxon>
        <taxon>Alphaproteobacteria</taxon>
        <taxon>Sphingomonadales</taxon>
        <taxon>Sphingomonadaceae</taxon>
        <taxon>Novosphingobium</taxon>
    </lineage>
</organism>
<reference evidence="2 3" key="1">
    <citation type="submission" date="2017-11" db="EMBL/GenBank/DDBJ databases">
        <title>Genomic Encyclopedia of Type Strains, Phase III (KMG-III): the genomes of soil and plant-associated and newly described type strains.</title>
        <authorList>
            <person name="Whitman W."/>
        </authorList>
    </citation>
    <scope>NUCLEOTIDE SEQUENCE [LARGE SCALE GENOMIC DNA]</scope>
    <source>
        <strain evidence="2 3">CGMCC 1.12274</strain>
    </source>
</reference>
<dbReference type="InterPro" id="IPR013445">
    <property type="entry name" value="CDP_4_6_deHydtase"/>
</dbReference>
<dbReference type="PROSITE" id="PS00061">
    <property type="entry name" value="ADH_SHORT"/>
    <property type="match status" value="1"/>
</dbReference>
<comment type="caution">
    <text evidence="2">The sequence shown here is derived from an EMBL/GenBank/DDBJ whole genome shotgun (WGS) entry which is preliminary data.</text>
</comment>
<dbReference type="CDD" id="cd05252">
    <property type="entry name" value="CDP_GD_SDR_e"/>
    <property type="match status" value="1"/>
</dbReference>
<accession>A0A2N0H6J8</accession>
<dbReference type="EMBL" id="PHUF01000004">
    <property type="protein sequence ID" value="PKB14539.1"/>
    <property type="molecule type" value="Genomic_DNA"/>
</dbReference>